<comment type="similarity">
    <text evidence="9">Belongs to the SecE/SEC61-gamma family.</text>
</comment>
<sequence>MEEAVSEASPAKDSEKLGFFARILRFIREVIVELKKVVYPTKNELWTYFLVVIVFVAVLMAFIGLVDLFFGWVAGLVFS</sequence>
<evidence type="ECO:0000256" key="9">
    <source>
        <dbReference type="HAMAP-Rule" id="MF_00422"/>
    </source>
</evidence>
<dbReference type="PANTHER" id="PTHR33910:SF1">
    <property type="entry name" value="PROTEIN TRANSLOCASE SUBUNIT SECE"/>
    <property type="match status" value="1"/>
</dbReference>
<gene>
    <name evidence="9" type="primary">secE</name>
    <name evidence="10" type="ORF">BSR29_01715</name>
</gene>
<comment type="subunit">
    <text evidence="9">Component of the Sec protein translocase complex. Heterotrimer consisting of SecY, SecE and SecG subunits. The heterotrimers can form oligomers, although 1 heterotrimer is thought to be able to translocate proteins. Interacts with the ribosome. Interacts with SecDF, and other proteins may be involved. Interacts with SecA.</text>
</comment>
<dbReference type="PANTHER" id="PTHR33910">
    <property type="entry name" value="PROTEIN TRANSLOCASE SUBUNIT SECE"/>
    <property type="match status" value="1"/>
</dbReference>
<protein>
    <recommendedName>
        <fullName evidence="9">Protein translocase subunit SecE</fullName>
    </recommendedName>
</protein>
<dbReference type="InterPro" id="IPR038379">
    <property type="entry name" value="SecE_sf"/>
</dbReference>
<dbReference type="AlphaFoldDB" id="A0A1Q5PQE0"/>
<comment type="function">
    <text evidence="9">Essential subunit of the Sec protein translocation channel SecYEG. Clamps together the 2 halves of SecY. May contact the channel plug during translocation.</text>
</comment>
<dbReference type="GO" id="GO:0005886">
    <property type="term" value="C:plasma membrane"/>
    <property type="evidence" value="ECO:0007669"/>
    <property type="project" value="UniProtKB-SubCell"/>
</dbReference>
<dbReference type="GO" id="GO:0009306">
    <property type="term" value="P:protein secretion"/>
    <property type="evidence" value="ECO:0007669"/>
    <property type="project" value="UniProtKB-UniRule"/>
</dbReference>
<dbReference type="GO" id="GO:0006605">
    <property type="term" value="P:protein targeting"/>
    <property type="evidence" value="ECO:0007669"/>
    <property type="project" value="UniProtKB-UniRule"/>
</dbReference>
<dbReference type="GO" id="GO:0008320">
    <property type="term" value="F:protein transmembrane transporter activity"/>
    <property type="evidence" value="ECO:0007669"/>
    <property type="project" value="UniProtKB-UniRule"/>
</dbReference>
<keyword evidence="7 9" id="KW-0811">Translocation</keyword>
<comment type="caution">
    <text evidence="10">The sequence shown here is derived from an EMBL/GenBank/DDBJ whole genome shotgun (WGS) entry which is preliminary data.</text>
</comment>
<evidence type="ECO:0000313" key="10">
    <source>
        <dbReference type="EMBL" id="OKL49692.1"/>
    </source>
</evidence>
<evidence type="ECO:0000256" key="7">
    <source>
        <dbReference type="ARBA" id="ARBA00023010"/>
    </source>
</evidence>
<keyword evidence="8 9" id="KW-0472">Membrane</keyword>
<evidence type="ECO:0000256" key="2">
    <source>
        <dbReference type="ARBA" id="ARBA00022448"/>
    </source>
</evidence>
<dbReference type="HAMAP" id="MF_00422">
    <property type="entry name" value="SecE"/>
    <property type="match status" value="1"/>
</dbReference>
<accession>A0A1Q5PQE0</accession>
<keyword evidence="4 9" id="KW-0812">Transmembrane</keyword>
<dbReference type="InterPro" id="IPR005807">
    <property type="entry name" value="SecE_bac"/>
</dbReference>
<dbReference type="Gene3D" id="1.20.5.1030">
    <property type="entry name" value="Preprotein translocase secy subunit"/>
    <property type="match status" value="1"/>
</dbReference>
<keyword evidence="5 9" id="KW-0653">Protein transport</keyword>
<keyword evidence="6 9" id="KW-1133">Transmembrane helix</keyword>
<dbReference type="EMBL" id="MQSV01000001">
    <property type="protein sequence ID" value="OKL49692.1"/>
    <property type="molecule type" value="Genomic_DNA"/>
</dbReference>
<organism evidence="10 11">
    <name type="scientific">Boudabousia liubingyangii</name>
    <dbReference type="NCBI Taxonomy" id="1921764"/>
    <lineage>
        <taxon>Bacteria</taxon>
        <taxon>Bacillati</taxon>
        <taxon>Actinomycetota</taxon>
        <taxon>Actinomycetes</taxon>
        <taxon>Actinomycetales</taxon>
        <taxon>Actinomycetaceae</taxon>
        <taxon>Boudabousia</taxon>
    </lineage>
</organism>
<feature type="transmembrane region" description="Helical" evidence="9">
    <location>
        <begin position="45"/>
        <end position="78"/>
    </location>
</feature>
<dbReference type="Proteomes" id="UP000186785">
    <property type="component" value="Unassembled WGS sequence"/>
</dbReference>
<keyword evidence="2 9" id="KW-0813">Transport</keyword>
<name>A0A1Q5PQE0_9ACTO</name>
<dbReference type="NCBIfam" id="TIGR00964">
    <property type="entry name" value="secE_bact"/>
    <property type="match status" value="1"/>
</dbReference>
<dbReference type="STRING" id="1921764.BSR28_00735"/>
<evidence type="ECO:0000313" key="11">
    <source>
        <dbReference type="Proteomes" id="UP000186785"/>
    </source>
</evidence>
<keyword evidence="11" id="KW-1185">Reference proteome</keyword>
<proteinExistence type="inferred from homology"/>
<evidence type="ECO:0000256" key="5">
    <source>
        <dbReference type="ARBA" id="ARBA00022927"/>
    </source>
</evidence>
<evidence type="ECO:0000256" key="1">
    <source>
        <dbReference type="ARBA" id="ARBA00004370"/>
    </source>
</evidence>
<dbReference type="GO" id="GO:0065002">
    <property type="term" value="P:intracellular protein transmembrane transport"/>
    <property type="evidence" value="ECO:0007669"/>
    <property type="project" value="UniProtKB-UniRule"/>
</dbReference>
<keyword evidence="3 9" id="KW-1003">Cell membrane</keyword>
<dbReference type="Pfam" id="PF00584">
    <property type="entry name" value="SecE"/>
    <property type="match status" value="1"/>
</dbReference>
<evidence type="ECO:0000256" key="3">
    <source>
        <dbReference type="ARBA" id="ARBA00022475"/>
    </source>
</evidence>
<dbReference type="InterPro" id="IPR001901">
    <property type="entry name" value="Translocase_SecE/Sec61-g"/>
</dbReference>
<comment type="subcellular location">
    <subcellularLocation>
        <location evidence="9">Cell membrane</location>
        <topology evidence="9">Single-pass membrane protein</topology>
    </subcellularLocation>
    <subcellularLocation>
        <location evidence="1">Membrane</location>
    </subcellularLocation>
</comment>
<dbReference type="GO" id="GO:0043952">
    <property type="term" value="P:protein transport by the Sec complex"/>
    <property type="evidence" value="ECO:0007669"/>
    <property type="project" value="UniProtKB-UniRule"/>
</dbReference>
<evidence type="ECO:0000256" key="6">
    <source>
        <dbReference type="ARBA" id="ARBA00022989"/>
    </source>
</evidence>
<evidence type="ECO:0000256" key="8">
    <source>
        <dbReference type="ARBA" id="ARBA00023136"/>
    </source>
</evidence>
<evidence type="ECO:0000256" key="4">
    <source>
        <dbReference type="ARBA" id="ARBA00022692"/>
    </source>
</evidence>
<reference evidence="10 11" key="1">
    <citation type="submission" date="2016-11" db="EMBL/GenBank/DDBJ databases">
        <title>Actinomyces gypaetusis sp. nov. isolated from the vulture Gypaetus barbatus in Qinghai Tibet Plateau China.</title>
        <authorList>
            <person name="Meng X."/>
        </authorList>
    </citation>
    <scope>NUCLEOTIDE SEQUENCE [LARGE SCALE GENOMIC DNA]</scope>
    <source>
        <strain evidence="10 11">VUL4_2</strain>
    </source>
</reference>